<dbReference type="InterPro" id="IPR052513">
    <property type="entry name" value="Thioester_dehydratase-like"/>
</dbReference>
<comment type="caution">
    <text evidence="4">The sequence shown here is derived from an EMBL/GenBank/DDBJ whole genome shotgun (WGS) entry which is preliminary data.</text>
</comment>
<reference evidence="4 5" key="1">
    <citation type="submission" date="2021-02" db="EMBL/GenBank/DDBJ databases">
        <title>Streptomyces spirodelae sp. nov., isolated from duckweed.</title>
        <authorList>
            <person name="Saimee Y."/>
            <person name="Duangmal K."/>
        </authorList>
    </citation>
    <scope>NUCLEOTIDE SEQUENCE [LARGE SCALE GENOMIC DNA]</scope>
    <source>
        <strain evidence="4 5">DSM 42105</strain>
    </source>
</reference>
<evidence type="ECO:0000259" key="2">
    <source>
        <dbReference type="Pfam" id="PF01796"/>
    </source>
</evidence>
<evidence type="ECO:0000259" key="3">
    <source>
        <dbReference type="Pfam" id="PF12172"/>
    </source>
</evidence>
<dbReference type="EMBL" id="JAFFZM010000008">
    <property type="protein sequence ID" value="MBO8199759.1"/>
    <property type="molecule type" value="Genomic_DNA"/>
</dbReference>
<dbReference type="InterPro" id="IPR002878">
    <property type="entry name" value="ChsH2_C"/>
</dbReference>
<gene>
    <name evidence="4" type="ORF">JW613_15845</name>
</gene>
<feature type="region of interest" description="Disordered" evidence="1">
    <location>
        <begin position="1"/>
        <end position="20"/>
    </location>
</feature>
<dbReference type="Pfam" id="PF12172">
    <property type="entry name" value="zf-ChsH2"/>
    <property type="match status" value="1"/>
</dbReference>
<dbReference type="GeneID" id="96260081"/>
<dbReference type="PANTHER" id="PTHR34075">
    <property type="entry name" value="BLR3430 PROTEIN"/>
    <property type="match status" value="1"/>
</dbReference>
<sequence>MTTAPTGPPETGLLLPEPDDDGAPFWSYASAGELRVQTCSDCGRRRFPPRPCCPRCRSFEAEWQRMSGRGRIWSYVVAHPPLLPGYAEAALYNVLVVELADDPAIRLVGNLVAAPDAPLGSAAAGKLRIGAPVRAVFRQVGDGERLMAVPRWVLERP</sequence>
<feature type="domain" description="ChsH2 rubredoxin-like zinc ribbon" evidence="3">
    <location>
        <begin position="26"/>
        <end position="60"/>
    </location>
</feature>
<protein>
    <submittedName>
        <fullName evidence="4">OB-fold domain-containing protein</fullName>
    </submittedName>
</protein>
<dbReference type="InterPro" id="IPR022002">
    <property type="entry name" value="ChsH2_Znr"/>
</dbReference>
<evidence type="ECO:0000313" key="5">
    <source>
        <dbReference type="Proteomes" id="UP000721954"/>
    </source>
</evidence>
<name>A0ABS3XWH3_9ACTN</name>
<dbReference type="PANTHER" id="PTHR34075:SF5">
    <property type="entry name" value="BLR3430 PROTEIN"/>
    <property type="match status" value="1"/>
</dbReference>
<accession>A0ABS3XWH3</accession>
<dbReference type="RefSeq" id="WP_209211450.1">
    <property type="nucleotide sequence ID" value="NZ_JAFFZM010000008.1"/>
</dbReference>
<evidence type="ECO:0000256" key="1">
    <source>
        <dbReference type="SAM" id="MobiDB-lite"/>
    </source>
</evidence>
<dbReference type="Gene3D" id="6.10.30.10">
    <property type="match status" value="1"/>
</dbReference>
<dbReference type="Pfam" id="PF01796">
    <property type="entry name" value="OB_ChsH2_C"/>
    <property type="match status" value="1"/>
</dbReference>
<organism evidence="4 5">
    <name type="scientific">Streptomyces smyrnaeus</name>
    <dbReference type="NCBI Taxonomy" id="1387713"/>
    <lineage>
        <taxon>Bacteria</taxon>
        <taxon>Bacillati</taxon>
        <taxon>Actinomycetota</taxon>
        <taxon>Actinomycetes</taxon>
        <taxon>Kitasatosporales</taxon>
        <taxon>Streptomycetaceae</taxon>
        <taxon>Streptomyces</taxon>
    </lineage>
</organism>
<evidence type="ECO:0000313" key="4">
    <source>
        <dbReference type="EMBL" id="MBO8199759.1"/>
    </source>
</evidence>
<dbReference type="SUPFAM" id="SSF50249">
    <property type="entry name" value="Nucleic acid-binding proteins"/>
    <property type="match status" value="1"/>
</dbReference>
<keyword evidence="5" id="KW-1185">Reference proteome</keyword>
<dbReference type="Proteomes" id="UP000721954">
    <property type="component" value="Unassembled WGS sequence"/>
</dbReference>
<feature type="domain" description="ChsH2 C-terminal OB-fold" evidence="2">
    <location>
        <begin position="63"/>
        <end position="138"/>
    </location>
</feature>
<feature type="compositionally biased region" description="Low complexity" evidence="1">
    <location>
        <begin position="1"/>
        <end position="16"/>
    </location>
</feature>
<proteinExistence type="predicted"/>
<dbReference type="InterPro" id="IPR012340">
    <property type="entry name" value="NA-bd_OB-fold"/>
</dbReference>